<keyword evidence="16" id="KW-1185">Reference proteome</keyword>
<dbReference type="EMBL" id="PDLM01000006">
    <property type="protein sequence ID" value="RDW74945.1"/>
    <property type="molecule type" value="Genomic_DNA"/>
</dbReference>
<dbReference type="GO" id="GO:0004601">
    <property type="term" value="F:peroxidase activity"/>
    <property type="evidence" value="ECO:0007669"/>
    <property type="project" value="UniProtKB-KW"/>
</dbReference>
<evidence type="ECO:0000256" key="11">
    <source>
        <dbReference type="PIRSR" id="PIRSR601621-4"/>
    </source>
</evidence>
<feature type="region of interest" description="Disordered" evidence="13">
    <location>
        <begin position="282"/>
        <end position="301"/>
    </location>
</feature>
<dbReference type="InterPro" id="IPR001621">
    <property type="entry name" value="Ligninase"/>
</dbReference>
<keyword evidence="11" id="KW-1015">Disulfide bond</keyword>
<feature type="disulfide bond" evidence="11">
    <location>
        <begin position="50"/>
        <end position="130"/>
    </location>
</feature>
<evidence type="ECO:0000313" key="16">
    <source>
        <dbReference type="Proteomes" id="UP000256645"/>
    </source>
</evidence>
<evidence type="ECO:0000256" key="1">
    <source>
        <dbReference type="ARBA" id="ARBA00006089"/>
    </source>
</evidence>
<dbReference type="GO" id="GO:0046872">
    <property type="term" value="F:metal ion binding"/>
    <property type="evidence" value="ECO:0007669"/>
    <property type="project" value="UniProtKB-UniRule"/>
</dbReference>
<evidence type="ECO:0000256" key="2">
    <source>
        <dbReference type="ARBA" id="ARBA00022559"/>
    </source>
</evidence>
<feature type="binding site" evidence="9">
    <location>
        <position position="212"/>
    </location>
    <ligand>
        <name>Ca(2+)</name>
        <dbReference type="ChEBI" id="CHEBI:29108"/>
        <label>2</label>
    </ligand>
</feature>
<keyword evidence="4 9" id="KW-0479">Metal-binding</keyword>
<dbReference type="Proteomes" id="UP000256645">
    <property type="component" value="Unassembled WGS sequence"/>
</dbReference>
<keyword evidence="12" id="KW-0732">Signal</keyword>
<evidence type="ECO:0000256" key="4">
    <source>
        <dbReference type="ARBA" id="ARBA00022723"/>
    </source>
</evidence>
<dbReference type="Gene3D" id="1.10.520.10">
    <property type="match status" value="1"/>
</dbReference>
<dbReference type="OrthoDB" id="2113341at2759"/>
<evidence type="ECO:0000256" key="9">
    <source>
        <dbReference type="PIRSR" id="PIRSR601621-2"/>
    </source>
</evidence>
<dbReference type="STRING" id="1849047.A0A3D8RLL4"/>
<keyword evidence="7" id="KW-0325">Glycoprotein</keyword>
<dbReference type="Pfam" id="PF00141">
    <property type="entry name" value="peroxidase"/>
    <property type="match status" value="1"/>
</dbReference>
<keyword evidence="9 12" id="KW-0106">Calcium</keyword>
<keyword evidence="6 9" id="KW-0408">Iron</keyword>
<evidence type="ECO:0000256" key="13">
    <source>
        <dbReference type="SAM" id="MobiDB-lite"/>
    </source>
</evidence>
<sequence>MRFSSTIAVALATTFIEASALPRSGGACPAVWTQISQDLTQMFIQADGQCNDDARSAIRAVFHDCGTWSSSQGLTGGCDGSVFLSDVENARPENRGLQSISAKLKALASQRGVGVADMIAFAGAHGTLSCPLGPTTKTMIGRIDSSKPAPDENLLPGNASMSADTIISLFADKGFSAADVAALAGAHSSSKQFFVDPSRAGAPQDRTPGIWDVDYYSDTITKPADVFVFDSDIALSQDPRSGPAFKSFIGQQAAWNQAFVDTFARLMLLGVPQEGLVDCTSALPPPRDSFPGANTPSGASNLTSRRNYAFYKPVKQVA</sequence>
<feature type="site" description="Transition state stabilizer" evidence="10">
    <location>
        <position position="59"/>
    </location>
</feature>
<dbReference type="PROSITE" id="PS00289">
    <property type="entry name" value="PTX_1"/>
    <property type="match status" value="1"/>
</dbReference>
<feature type="domain" description="Plant heme peroxidase family profile" evidence="14">
    <location>
        <begin position="54"/>
        <end position="188"/>
    </location>
</feature>
<evidence type="ECO:0000259" key="14">
    <source>
        <dbReference type="PROSITE" id="PS50873"/>
    </source>
</evidence>
<dbReference type="PROSITE" id="PS00436">
    <property type="entry name" value="PEROXIDASE_2"/>
    <property type="match status" value="1"/>
</dbReference>
<feature type="binding site" evidence="9">
    <location>
        <position position="188"/>
    </location>
    <ligand>
        <name>Ca(2+)</name>
        <dbReference type="ChEBI" id="CHEBI:29108"/>
        <label>2</label>
    </ligand>
</feature>
<feature type="compositionally biased region" description="Polar residues" evidence="13">
    <location>
        <begin position="292"/>
        <end position="301"/>
    </location>
</feature>
<name>A0A3D8RLL4_9HELO</name>
<dbReference type="PRINTS" id="PR00458">
    <property type="entry name" value="PEROXIDASE"/>
</dbReference>
<dbReference type="Gene3D" id="1.10.420.10">
    <property type="entry name" value="Peroxidase, domain 2"/>
    <property type="match status" value="1"/>
</dbReference>
<feature type="binding site" evidence="9">
    <location>
        <position position="207"/>
    </location>
    <ligand>
        <name>Ca(2+)</name>
        <dbReference type="ChEBI" id="CHEBI:29108"/>
        <label>2</label>
    </ligand>
</feature>
<organism evidence="15 16">
    <name type="scientific">Coleophoma cylindrospora</name>
    <dbReference type="NCBI Taxonomy" id="1849047"/>
    <lineage>
        <taxon>Eukaryota</taxon>
        <taxon>Fungi</taxon>
        <taxon>Dikarya</taxon>
        <taxon>Ascomycota</taxon>
        <taxon>Pezizomycotina</taxon>
        <taxon>Leotiomycetes</taxon>
        <taxon>Helotiales</taxon>
        <taxon>Dermateaceae</taxon>
        <taxon>Coleophoma</taxon>
    </lineage>
</organism>
<comment type="similarity">
    <text evidence="1 12">Belongs to the peroxidase family. Ligninase subfamily.</text>
</comment>
<feature type="binding site" evidence="9">
    <location>
        <position position="205"/>
    </location>
    <ligand>
        <name>Ca(2+)</name>
        <dbReference type="ChEBI" id="CHEBI:29108"/>
        <label>2</label>
    </ligand>
</feature>
<dbReference type="InterPro" id="IPR002016">
    <property type="entry name" value="Haem_peroxidase"/>
</dbReference>
<protein>
    <recommendedName>
        <fullName evidence="12">Peroxidase</fullName>
        <ecNumber evidence="12">1.11.1.-</ecNumber>
    </recommendedName>
</protein>
<proteinExistence type="inferred from homology"/>
<dbReference type="GO" id="GO:0000302">
    <property type="term" value="P:response to reactive oxygen species"/>
    <property type="evidence" value="ECO:0007669"/>
    <property type="project" value="TreeGrafter"/>
</dbReference>
<dbReference type="GO" id="GO:0042744">
    <property type="term" value="P:hydrogen peroxide catabolic process"/>
    <property type="evidence" value="ECO:0007669"/>
    <property type="project" value="TreeGrafter"/>
</dbReference>
<feature type="binding site" evidence="9">
    <location>
        <position position="77"/>
    </location>
    <ligand>
        <name>Ca(2+)</name>
        <dbReference type="ChEBI" id="CHEBI:29108"/>
        <label>1</label>
    </ligand>
</feature>
<dbReference type="GO" id="GO:0020037">
    <property type="term" value="F:heme binding"/>
    <property type="evidence" value="ECO:0007669"/>
    <property type="project" value="UniProtKB-UniRule"/>
</dbReference>
<keyword evidence="3 9" id="KW-0349">Heme</keyword>
<comment type="cofactor">
    <cofactor evidence="9">
        <name>heme b</name>
        <dbReference type="ChEBI" id="CHEBI:60344"/>
    </cofactor>
    <text evidence="9">Binds 1 heme b (iron(II)-protoporphyrin IX) group per subunit.</text>
</comment>
<dbReference type="InterPro" id="IPR010255">
    <property type="entry name" value="Haem_peroxidase_sf"/>
</dbReference>
<evidence type="ECO:0000256" key="6">
    <source>
        <dbReference type="ARBA" id="ARBA00023004"/>
    </source>
</evidence>
<dbReference type="InterPro" id="IPR030476">
    <property type="entry name" value="Pentaxin_CS"/>
</dbReference>
<feature type="binding site" evidence="9">
    <location>
        <position position="64"/>
    </location>
    <ligand>
        <name>Ca(2+)</name>
        <dbReference type="ChEBI" id="CHEBI:29108"/>
        <label>1</label>
    </ligand>
</feature>
<dbReference type="AlphaFoldDB" id="A0A3D8RLL4"/>
<dbReference type="GO" id="GO:0034599">
    <property type="term" value="P:cellular response to oxidative stress"/>
    <property type="evidence" value="ECO:0007669"/>
    <property type="project" value="InterPro"/>
</dbReference>
<dbReference type="PANTHER" id="PTHR31356">
    <property type="entry name" value="THYLAKOID LUMENAL 29 KDA PROTEIN, CHLOROPLASTIC-RELATED"/>
    <property type="match status" value="1"/>
</dbReference>
<dbReference type="InterPro" id="IPR019794">
    <property type="entry name" value="Peroxidases_AS"/>
</dbReference>
<feature type="binding site" evidence="9">
    <location>
        <position position="81"/>
    </location>
    <ligand>
        <name>Ca(2+)</name>
        <dbReference type="ChEBI" id="CHEBI:29108"/>
        <label>1</label>
    </ligand>
</feature>
<comment type="caution">
    <text evidence="15">The sequence shown here is derived from an EMBL/GenBank/DDBJ whole genome shotgun (WGS) entry which is preliminary data.</text>
</comment>
<gene>
    <name evidence="15" type="ORF">BP6252_06087</name>
</gene>
<feature type="active site" description="Proton acceptor" evidence="8">
    <location>
        <position position="63"/>
    </location>
</feature>
<evidence type="ECO:0000256" key="7">
    <source>
        <dbReference type="ARBA" id="ARBA00023180"/>
    </source>
</evidence>
<evidence type="ECO:0000256" key="3">
    <source>
        <dbReference type="ARBA" id="ARBA00022617"/>
    </source>
</evidence>
<feature type="binding site" evidence="9">
    <location>
        <position position="79"/>
    </location>
    <ligand>
        <name>Ca(2+)</name>
        <dbReference type="ChEBI" id="CHEBI:29108"/>
        <label>1</label>
    </ligand>
</feature>
<evidence type="ECO:0000313" key="15">
    <source>
        <dbReference type="EMBL" id="RDW74945.1"/>
    </source>
</evidence>
<evidence type="ECO:0000256" key="5">
    <source>
        <dbReference type="ARBA" id="ARBA00023002"/>
    </source>
</evidence>
<feature type="binding site" description="axial binding residue" evidence="9">
    <location>
        <position position="187"/>
    </location>
    <ligand>
        <name>heme b</name>
        <dbReference type="ChEBI" id="CHEBI:60344"/>
    </ligand>
    <ligandPart>
        <name>Fe</name>
        <dbReference type="ChEBI" id="CHEBI:18248"/>
    </ligandPart>
</feature>
<dbReference type="SUPFAM" id="SSF48113">
    <property type="entry name" value="Heme-dependent peroxidases"/>
    <property type="match status" value="1"/>
</dbReference>
<dbReference type="EC" id="1.11.1.-" evidence="12"/>
<feature type="signal peptide" evidence="12">
    <location>
        <begin position="1"/>
        <end position="20"/>
    </location>
</feature>
<dbReference type="PROSITE" id="PS50873">
    <property type="entry name" value="PEROXIDASE_4"/>
    <property type="match status" value="1"/>
</dbReference>
<evidence type="ECO:0000256" key="10">
    <source>
        <dbReference type="PIRSR" id="PIRSR601621-3"/>
    </source>
</evidence>
<keyword evidence="5 12" id="KW-0560">Oxidoreductase</keyword>
<keyword evidence="2 12" id="KW-0575">Peroxidase</keyword>
<feature type="chain" id="PRO_5017495204" description="Peroxidase" evidence="12">
    <location>
        <begin position="21"/>
        <end position="318"/>
    </location>
</feature>
<evidence type="ECO:0000256" key="8">
    <source>
        <dbReference type="PIRSR" id="PIRSR601621-1"/>
    </source>
</evidence>
<dbReference type="PRINTS" id="PR00462">
    <property type="entry name" value="LIGNINASE"/>
</dbReference>
<dbReference type="PANTHER" id="PTHR31356:SF66">
    <property type="entry name" value="CATALASE-PEROXIDASE"/>
    <property type="match status" value="1"/>
</dbReference>
<evidence type="ECO:0000256" key="12">
    <source>
        <dbReference type="RuleBase" id="RU363051"/>
    </source>
</evidence>
<comment type="cofactor">
    <cofactor evidence="9 12">
        <name>Ca(2+)</name>
        <dbReference type="ChEBI" id="CHEBI:29108"/>
    </cofactor>
    <text evidence="9 12">Binds 2 calcium ions per subunit.</text>
</comment>
<reference evidence="15 16" key="1">
    <citation type="journal article" date="2018" name="IMA Fungus">
        <title>IMA Genome-F 9: Draft genome sequence of Annulohypoxylon stygium, Aspergillus mulundensis, Berkeleyomyces basicola (syn. Thielaviopsis basicola), Ceratocystis smalleyi, two Cercospora beticola strains, Coleophoma cylindrospora, Fusarium fracticaudum, Phialophora cf. hyalina, and Morchella septimelata.</title>
        <authorList>
            <person name="Wingfield B.D."/>
            <person name="Bills G.F."/>
            <person name="Dong Y."/>
            <person name="Huang W."/>
            <person name="Nel W.J."/>
            <person name="Swalarsk-Parry B.S."/>
            <person name="Vaghefi N."/>
            <person name="Wilken P.M."/>
            <person name="An Z."/>
            <person name="de Beer Z.W."/>
            <person name="De Vos L."/>
            <person name="Chen L."/>
            <person name="Duong T.A."/>
            <person name="Gao Y."/>
            <person name="Hammerbacher A."/>
            <person name="Kikkert J.R."/>
            <person name="Li Y."/>
            <person name="Li H."/>
            <person name="Li K."/>
            <person name="Li Q."/>
            <person name="Liu X."/>
            <person name="Ma X."/>
            <person name="Naidoo K."/>
            <person name="Pethybridge S.J."/>
            <person name="Sun J."/>
            <person name="Steenkamp E.T."/>
            <person name="van der Nest M.A."/>
            <person name="van Wyk S."/>
            <person name="Wingfield M.J."/>
            <person name="Xiong C."/>
            <person name="Yue Q."/>
            <person name="Zhang X."/>
        </authorList>
    </citation>
    <scope>NUCLEOTIDE SEQUENCE [LARGE SCALE GENOMIC DNA]</scope>
    <source>
        <strain evidence="15 16">BP6252</strain>
    </source>
</reference>
<dbReference type="InterPro" id="IPR044831">
    <property type="entry name" value="Ccp1-like"/>
</dbReference>
<accession>A0A3D8RLL4</accession>